<dbReference type="EMBL" id="JASJUT010000009">
    <property type="protein sequence ID" value="MDK2597219.1"/>
    <property type="molecule type" value="Genomic_DNA"/>
</dbReference>
<keyword evidence="7 8" id="KW-0460">Magnesium</keyword>
<reference evidence="9 10" key="1">
    <citation type="submission" date="2023-05" db="EMBL/GenBank/DDBJ databases">
        <title>Pseudoalteromonas ardens sp. nov., Pseudoalteromonas obscura sp. nov., and Pseudoalteromonas umbrosa sp. nov., isolated from the coral Montipora capitata.</title>
        <authorList>
            <person name="Thomas E.M."/>
            <person name="Smith E.M."/>
            <person name="Papke E."/>
            <person name="Shlafstein M.D."/>
            <person name="Oline D.K."/>
            <person name="Videau P."/>
            <person name="Saw J.H."/>
            <person name="Strangman W.K."/>
            <person name="Ushijima B."/>
        </authorList>
    </citation>
    <scope>NUCLEOTIDE SEQUENCE [LARGE SCALE GENOMIC DNA]</scope>
    <source>
        <strain evidence="9 10">P94</strain>
    </source>
</reference>
<comment type="caution">
    <text evidence="9">The sequence shown here is derived from an EMBL/GenBank/DDBJ whole genome shotgun (WGS) entry which is preliminary data.</text>
</comment>
<name>A0ABT7EQ82_9GAMM</name>
<dbReference type="NCBIfam" id="NF000658">
    <property type="entry name" value="PRK00029.1"/>
    <property type="match status" value="1"/>
</dbReference>
<evidence type="ECO:0000256" key="3">
    <source>
        <dbReference type="ARBA" id="ARBA00022695"/>
    </source>
</evidence>
<accession>A0ABT7EQ82</accession>
<dbReference type="PANTHER" id="PTHR32057:SF14">
    <property type="entry name" value="PROTEIN ADENYLYLTRANSFERASE SELO, MITOCHONDRIAL"/>
    <property type="match status" value="1"/>
</dbReference>
<evidence type="ECO:0000313" key="10">
    <source>
        <dbReference type="Proteomes" id="UP001231915"/>
    </source>
</evidence>
<feature type="binding site" evidence="8">
    <location>
        <position position="82"/>
    </location>
    <ligand>
        <name>ATP</name>
        <dbReference type="ChEBI" id="CHEBI:30616"/>
    </ligand>
</feature>
<comment type="catalytic activity">
    <reaction evidence="8">
        <text>L-tyrosyl-[protein] + ATP = O-(5'-adenylyl)-L-tyrosyl-[protein] + diphosphate</text>
        <dbReference type="Rhea" id="RHEA:54288"/>
        <dbReference type="Rhea" id="RHEA-COMP:10136"/>
        <dbReference type="Rhea" id="RHEA-COMP:13846"/>
        <dbReference type="ChEBI" id="CHEBI:30616"/>
        <dbReference type="ChEBI" id="CHEBI:33019"/>
        <dbReference type="ChEBI" id="CHEBI:46858"/>
        <dbReference type="ChEBI" id="CHEBI:83624"/>
        <dbReference type="EC" id="2.7.7.108"/>
    </reaction>
</comment>
<evidence type="ECO:0000256" key="6">
    <source>
        <dbReference type="ARBA" id="ARBA00022840"/>
    </source>
</evidence>
<comment type="function">
    <text evidence="8">Nucleotidyltransferase involved in the post-translational modification of proteins. It can catalyze the addition of adenosine monophosphate (AMP) or uridine monophosphate (UMP) to a protein, resulting in modifications known as AMPylation and UMPylation.</text>
</comment>
<feature type="binding site" evidence="8">
    <location>
        <position position="173"/>
    </location>
    <ligand>
        <name>ATP</name>
        <dbReference type="ChEBI" id="CHEBI:30616"/>
    </ligand>
</feature>
<comment type="cofactor">
    <cofactor evidence="8">
        <name>Mg(2+)</name>
        <dbReference type="ChEBI" id="CHEBI:18420"/>
    </cofactor>
    <cofactor evidence="8">
        <name>Mn(2+)</name>
        <dbReference type="ChEBI" id="CHEBI:29035"/>
    </cofactor>
</comment>
<feature type="binding site" evidence="8">
    <location>
        <position position="166"/>
    </location>
    <ligand>
        <name>ATP</name>
        <dbReference type="ChEBI" id="CHEBI:30616"/>
    </ligand>
</feature>
<sequence>MFYSRYAPIGEKFAVPAIPNDFNNAKVTVFNTELNTQLGLNWNLETAQYYLSGSRPLPGAQSVCLAYSGHQFGQFNPTLGDGRAHLIGSFKARDRETFDIQLKGSGATVFSRGGDGLCALGPAIREFVMSKALLSLGVPSTQCLAVLSTGDSVYRQGELPGAVVARVAHSHIRVGSFQYLAVQQDSEAMLKLLELAMKDVGLESNGLAEEDIFSFFQFVCDAQCDLILKWLQVGFIHGVMNTDNTLINGETIDYGPCAMMESFSFNRVFSSIDRQGRYAFGQQPNMASWNCGRLAESLLLLIEDEQVAIERFSKILAGFSERFNQGYKQLWHNKLGLLDEQPGDQDLITALLEVMTRHELDFTNTFASLTAIKINRQQLQYPIPPELDEWVNKWKARIQDHESSEVAAVMQQHNPAIIPRNDVLEEVIRDFYQYGNSDILDSWLEALSVPYNYDNYPEKWLLSQTNTKSYQTFCGT</sequence>
<gene>
    <name evidence="8" type="primary">ydiU</name>
    <name evidence="8" type="synonym">selO</name>
    <name evidence="9" type="ORF">QNM18_19375</name>
</gene>
<feature type="binding site" evidence="8">
    <location>
        <position position="253"/>
    </location>
    <ligand>
        <name>ATP</name>
        <dbReference type="ChEBI" id="CHEBI:30616"/>
    </ligand>
</feature>
<dbReference type="Proteomes" id="UP001231915">
    <property type="component" value="Unassembled WGS sequence"/>
</dbReference>
<dbReference type="HAMAP" id="MF_00692">
    <property type="entry name" value="SelO"/>
    <property type="match status" value="1"/>
</dbReference>
<feature type="binding site" evidence="8">
    <location>
        <position position="80"/>
    </location>
    <ligand>
        <name>ATP</name>
        <dbReference type="ChEBI" id="CHEBI:30616"/>
    </ligand>
</feature>
<comment type="catalytic activity">
    <reaction evidence="8">
        <text>L-histidyl-[protein] + UTP = N(tele)-(5'-uridylyl)-L-histidyl-[protein] + diphosphate</text>
        <dbReference type="Rhea" id="RHEA:83891"/>
        <dbReference type="Rhea" id="RHEA-COMP:9745"/>
        <dbReference type="Rhea" id="RHEA-COMP:20239"/>
        <dbReference type="ChEBI" id="CHEBI:29979"/>
        <dbReference type="ChEBI" id="CHEBI:33019"/>
        <dbReference type="ChEBI" id="CHEBI:46398"/>
        <dbReference type="ChEBI" id="CHEBI:233474"/>
    </reaction>
</comment>
<evidence type="ECO:0000256" key="4">
    <source>
        <dbReference type="ARBA" id="ARBA00022723"/>
    </source>
</evidence>
<dbReference type="EC" id="2.7.7.108" evidence="8"/>
<dbReference type="Pfam" id="PF02696">
    <property type="entry name" value="SelO"/>
    <property type="match status" value="1"/>
</dbReference>
<organism evidence="9 10">
    <name type="scientific">Pseudoalteromonas obscura</name>
    <dbReference type="NCBI Taxonomy" id="3048491"/>
    <lineage>
        <taxon>Bacteria</taxon>
        <taxon>Pseudomonadati</taxon>
        <taxon>Pseudomonadota</taxon>
        <taxon>Gammaproteobacteria</taxon>
        <taxon>Alteromonadales</taxon>
        <taxon>Pseudoalteromonadaceae</taxon>
        <taxon>Pseudoalteromonas</taxon>
    </lineage>
</organism>
<keyword evidence="8" id="KW-0464">Manganese</keyword>
<evidence type="ECO:0000313" key="9">
    <source>
        <dbReference type="EMBL" id="MDK2597219.1"/>
    </source>
</evidence>
<feature type="binding site" evidence="8">
    <location>
        <position position="103"/>
    </location>
    <ligand>
        <name>ATP</name>
        <dbReference type="ChEBI" id="CHEBI:30616"/>
    </ligand>
</feature>
<comment type="catalytic activity">
    <reaction evidence="8">
        <text>L-tyrosyl-[protein] + UTP = O-(5'-uridylyl)-L-tyrosyl-[protein] + diphosphate</text>
        <dbReference type="Rhea" id="RHEA:83887"/>
        <dbReference type="Rhea" id="RHEA-COMP:10136"/>
        <dbReference type="Rhea" id="RHEA-COMP:20238"/>
        <dbReference type="ChEBI" id="CHEBI:33019"/>
        <dbReference type="ChEBI" id="CHEBI:46398"/>
        <dbReference type="ChEBI" id="CHEBI:46858"/>
        <dbReference type="ChEBI" id="CHEBI:90602"/>
    </reaction>
</comment>
<feature type="binding site" evidence="8">
    <location>
        <position position="116"/>
    </location>
    <ligand>
        <name>ATP</name>
        <dbReference type="ChEBI" id="CHEBI:30616"/>
    </ligand>
</feature>
<evidence type="ECO:0000256" key="1">
    <source>
        <dbReference type="ARBA" id="ARBA00009747"/>
    </source>
</evidence>
<protein>
    <recommendedName>
        <fullName evidence="8">Protein nucleotidyltransferase YdiU</fullName>
        <ecNumber evidence="8">2.7.7.-</ecNumber>
    </recommendedName>
    <alternativeName>
        <fullName evidence="8">Protein adenylyltransferase YdiU</fullName>
        <ecNumber evidence="8">2.7.7.108</ecNumber>
    </alternativeName>
    <alternativeName>
        <fullName evidence="8">Protein uridylyltransferase YdiU</fullName>
        <ecNumber evidence="8">2.7.7.-</ecNumber>
    </alternativeName>
</protein>
<comment type="catalytic activity">
    <reaction evidence="8">
        <text>L-seryl-[protein] + ATP = 3-O-(5'-adenylyl)-L-seryl-[protein] + diphosphate</text>
        <dbReference type="Rhea" id="RHEA:58120"/>
        <dbReference type="Rhea" id="RHEA-COMP:9863"/>
        <dbReference type="Rhea" id="RHEA-COMP:15073"/>
        <dbReference type="ChEBI" id="CHEBI:29999"/>
        <dbReference type="ChEBI" id="CHEBI:30616"/>
        <dbReference type="ChEBI" id="CHEBI:33019"/>
        <dbReference type="ChEBI" id="CHEBI:142516"/>
        <dbReference type="EC" id="2.7.7.108"/>
    </reaction>
</comment>
<feature type="binding site" evidence="8">
    <location>
        <position position="115"/>
    </location>
    <ligand>
        <name>ATP</name>
        <dbReference type="ChEBI" id="CHEBI:30616"/>
    </ligand>
</feature>
<comment type="catalytic activity">
    <reaction evidence="8">
        <text>L-threonyl-[protein] + ATP = 3-O-(5'-adenylyl)-L-threonyl-[protein] + diphosphate</text>
        <dbReference type="Rhea" id="RHEA:54292"/>
        <dbReference type="Rhea" id="RHEA-COMP:11060"/>
        <dbReference type="Rhea" id="RHEA-COMP:13847"/>
        <dbReference type="ChEBI" id="CHEBI:30013"/>
        <dbReference type="ChEBI" id="CHEBI:30616"/>
        <dbReference type="ChEBI" id="CHEBI:33019"/>
        <dbReference type="ChEBI" id="CHEBI:138113"/>
        <dbReference type="EC" id="2.7.7.108"/>
    </reaction>
</comment>
<evidence type="ECO:0000256" key="8">
    <source>
        <dbReference type="HAMAP-Rule" id="MF_00692"/>
    </source>
</evidence>
<evidence type="ECO:0000256" key="5">
    <source>
        <dbReference type="ARBA" id="ARBA00022741"/>
    </source>
</evidence>
<comment type="catalytic activity">
    <reaction evidence="8">
        <text>L-seryl-[protein] + UTP = O-(5'-uridylyl)-L-seryl-[protein] + diphosphate</text>
        <dbReference type="Rhea" id="RHEA:64604"/>
        <dbReference type="Rhea" id="RHEA-COMP:9863"/>
        <dbReference type="Rhea" id="RHEA-COMP:16635"/>
        <dbReference type="ChEBI" id="CHEBI:29999"/>
        <dbReference type="ChEBI" id="CHEBI:33019"/>
        <dbReference type="ChEBI" id="CHEBI:46398"/>
        <dbReference type="ChEBI" id="CHEBI:156051"/>
    </reaction>
</comment>
<evidence type="ECO:0000256" key="2">
    <source>
        <dbReference type="ARBA" id="ARBA00022679"/>
    </source>
</evidence>
<keyword evidence="2 8" id="KW-0808">Transferase</keyword>
<feature type="active site" description="Proton acceptor" evidence="8">
    <location>
        <position position="243"/>
    </location>
</feature>
<dbReference type="PANTHER" id="PTHR32057">
    <property type="entry name" value="PROTEIN ADENYLYLTRANSFERASE SELO, MITOCHONDRIAL"/>
    <property type="match status" value="1"/>
</dbReference>
<keyword evidence="10" id="KW-1185">Reference proteome</keyword>
<dbReference type="EC" id="2.7.7.-" evidence="8"/>
<keyword evidence="5 8" id="KW-0547">Nucleotide-binding</keyword>
<feature type="binding site" evidence="8">
    <location>
        <position position="253"/>
    </location>
    <ligand>
        <name>Mg(2+)</name>
        <dbReference type="ChEBI" id="CHEBI:18420"/>
    </ligand>
</feature>
<keyword evidence="3 8" id="KW-0548">Nucleotidyltransferase</keyword>
<keyword evidence="6 8" id="KW-0067">ATP-binding</keyword>
<proteinExistence type="inferred from homology"/>
<feature type="binding site" evidence="8">
    <location>
        <position position="244"/>
    </location>
    <ligand>
        <name>Mg(2+)</name>
        <dbReference type="ChEBI" id="CHEBI:18420"/>
    </ligand>
</feature>
<feature type="binding site" evidence="8">
    <location>
        <position position="83"/>
    </location>
    <ligand>
        <name>ATP</name>
        <dbReference type="ChEBI" id="CHEBI:30616"/>
    </ligand>
</feature>
<dbReference type="RefSeq" id="WP_284138169.1">
    <property type="nucleotide sequence ID" value="NZ_JASJUT010000009.1"/>
</dbReference>
<dbReference type="InterPro" id="IPR003846">
    <property type="entry name" value="SelO"/>
</dbReference>
<comment type="similarity">
    <text evidence="1 8">Belongs to the SELO family.</text>
</comment>
<keyword evidence="4 8" id="KW-0479">Metal-binding</keyword>
<evidence type="ECO:0000256" key="7">
    <source>
        <dbReference type="ARBA" id="ARBA00022842"/>
    </source>
</evidence>